<reference evidence="9 10" key="1">
    <citation type="submission" date="2018-04" db="EMBL/GenBank/DDBJ databases">
        <title>Brenneria corticis sp.nov.</title>
        <authorList>
            <person name="Li Y."/>
        </authorList>
    </citation>
    <scope>NUCLEOTIDE SEQUENCE [LARGE SCALE GENOMIC DNA]</scope>
    <source>
        <strain evidence="9 10">CFCC 11842</strain>
    </source>
</reference>
<dbReference type="SUPFAM" id="SSF52141">
    <property type="entry name" value="Uracil-DNA glycosylase-like"/>
    <property type="match status" value="1"/>
</dbReference>
<comment type="subcellular location">
    <subcellularLocation>
        <location evidence="7">Cytoplasm</location>
    </subcellularLocation>
</comment>
<keyword evidence="2 7" id="KW-0227">DNA damage</keyword>
<dbReference type="GO" id="GO:0008263">
    <property type="term" value="F:pyrimidine-specific mismatch base pair DNA N-glycosylase activity"/>
    <property type="evidence" value="ECO:0007669"/>
    <property type="project" value="UniProtKB-UniRule"/>
</dbReference>
<comment type="similarity">
    <text evidence="7">Belongs to the uracil-DNA glycosylase (UDG) superfamily. TDG/mug family.</text>
</comment>
<gene>
    <name evidence="7" type="primary">mug</name>
    <name evidence="9" type="ORF">DDT56_06305</name>
</gene>
<keyword evidence="4 7" id="KW-0378">Hydrolase</keyword>
<dbReference type="RefSeq" id="WP_136165620.1">
    <property type="nucleotide sequence ID" value="NZ_KZ819074.1"/>
</dbReference>
<evidence type="ECO:0000313" key="9">
    <source>
        <dbReference type="EMBL" id="PWC17926.1"/>
    </source>
</evidence>
<dbReference type="GO" id="GO:0006285">
    <property type="term" value="P:base-excision repair, AP site formation"/>
    <property type="evidence" value="ECO:0007669"/>
    <property type="project" value="UniProtKB-UniRule"/>
</dbReference>
<evidence type="ECO:0000256" key="2">
    <source>
        <dbReference type="ARBA" id="ARBA00022763"/>
    </source>
</evidence>
<evidence type="ECO:0000256" key="1">
    <source>
        <dbReference type="ARBA" id="ARBA00022490"/>
    </source>
</evidence>
<dbReference type="GO" id="GO:0003677">
    <property type="term" value="F:DNA binding"/>
    <property type="evidence" value="ECO:0007669"/>
    <property type="project" value="UniProtKB-KW"/>
</dbReference>
<protein>
    <recommendedName>
        <fullName evidence="7">G/U mismatch-specific DNA glycosylase</fullName>
        <ecNumber evidence="7">3.2.2.28</ecNumber>
    </recommendedName>
    <alternativeName>
        <fullName evidence="7">Double-strand-specific uracil glycosylase</fullName>
    </alternativeName>
    <alternativeName>
        <fullName evidence="7">Mismatch-specific uracil DNA-glycosylase</fullName>
        <shortName evidence="7">MUG</shortName>
    </alternativeName>
</protein>
<sequence length="167" mass="18583">MITDILATNLQVVFCGINPGLSTAAYGYHFANPSNRFWKVIYQAGFTERLLTPQEEQRLLDTGCGITMLVERATVEATELKRNELLQGGEAVIEKIKRYQPQALAVLGKQAFSQAFGIRKVEWGRQALTIGKTQVWVLPNPSGLNRATLESLAASYRALHQALHIKK</sequence>
<accession>A0A2U1U8C9</accession>
<dbReference type="EMBL" id="QDKH01000006">
    <property type="protein sequence ID" value="PWC17926.1"/>
    <property type="molecule type" value="Genomic_DNA"/>
</dbReference>
<feature type="domain" description="Uracil-DNA glycosylase-like" evidence="8">
    <location>
        <begin position="7"/>
        <end position="155"/>
    </location>
</feature>
<dbReference type="GO" id="GO:0005737">
    <property type="term" value="C:cytoplasm"/>
    <property type="evidence" value="ECO:0007669"/>
    <property type="project" value="UniProtKB-SubCell"/>
</dbReference>
<evidence type="ECO:0000256" key="4">
    <source>
        <dbReference type="ARBA" id="ARBA00022801"/>
    </source>
</evidence>
<evidence type="ECO:0000313" key="10">
    <source>
        <dbReference type="Proteomes" id="UP000296159"/>
    </source>
</evidence>
<comment type="subunit">
    <text evidence="7">Binds DNA as a monomer.</text>
</comment>
<comment type="function">
    <text evidence="7">Excises ethenocytosine and uracil, which can arise by alkylation or deamination of cytosine, respectively, from the corresponding mispairs with guanine in ds-DNA. It is capable of hydrolyzing the carbon-nitrogen bond between the sugar-phosphate backbone of the DNA and the mispaired base. The complementary strand guanine functions in substrate recognition. Required for DNA damage lesion repair in stationary-phase cells.</text>
</comment>
<dbReference type="InterPro" id="IPR005122">
    <property type="entry name" value="Uracil-DNA_glycosylase-like"/>
</dbReference>
<evidence type="ECO:0000256" key="3">
    <source>
        <dbReference type="ARBA" id="ARBA00022769"/>
    </source>
</evidence>
<dbReference type="InterPro" id="IPR036895">
    <property type="entry name" value="Uracil-DNA_glycosylase-like_sf"/>
</dbReference>
<dbReference type="NCBIfam" id="NF007570">
    <property type="entry name" value="PRK10201.1"/>
    <property type="match status" value="1"/>
</dbReference>
<comment type="catalytic activity">
    <reaction evidence="7">
        <text>Specifically hydrolyzes mismatched double-stranded DNA and polynucleotides, releasing free uracil.</text>
        <dbReference type="EC" id="3.2.2.28"/>
    </reaction>
</comment>
<dbReference type="Gene3D" id="3.40.470.10">
    <property type="entry name" value="Uracil-DNA glycosylase-like domain"/>
    <property type="match status" value="1"/>
</dbReference>
<name>A0A2U1U8C9_9GAMM</name>
<dbReference type="AlphaFoldDB" id="A0A2U1U8C9"/>
<evidence type="ECO:0000259" key="8">
    <source>
        <dbReference type="Pfam" id="PF03167"/>
    </source>
</evidence>
<keyword evidence="3 7" id="KW-0228">DNA excision</keyword>
<keyword evidence="10" id="KW-1185">Reference proteome</keyword>
<organism evidence="9 10">
    <name type="scientific">Brenneria corticis</name>
    <dbReference type="NCBI Taxonomy" id="2173106"/>
    <lineage>
        <taxon>Bacteria</taxon>
        <taxon>Pseudomonadati</taxon>
        <taxon>Pseudomonadota</taxon>
        <taxon>Gammaproteobacteria</taxon>
        <taxon>Enterobacterales</taxon>
        <taxon>Pectobacteriaceae</taxon>
        <taxon>Brenneria</taxon>
    </lineage>
</organism>
<evidence type="ECO:0000256" key="5">
    <source>
        <dbReference type="ARBA" id="ARBA00023125"/>
    </source>
</evidence>
<dbReference type="InterPro" id="IPR023502">
    <property type="entry name" value="MUG_bact"/>
</dbReference>
<dbReference type="HAMAP" id="MF_01956">
    <property type="entry name" value="MUG"/>
    <property type="match status" value="1"/>
</dbReference>
<keyword evidence="6 7" id="KW-0234">DNA repair</keyword>
<dbReference type="Proteomes" id="UP000296159">
    <property type="component" value="Unassembled WGS sequence"/>
</dbReference>
<keyword evidence="5 7" id="KW-0238">DNA-binding</keyword>
<dbReference type="EC" id="3.2.2.28" evidence="7"/>
<dbReference type="InterPro" id="IPR015637">
    <property type="entry name" value="MUG/TDG"/>
</dbReference>
<dbReference type="CDD" id="cd10028">
    <property type="entry name" value="UDG-F2_TDG_MUG"/>
    <property type="match status" value="1"/>
</dbReference>
<dbReference type="Pfam" id="PF03167">
    <property type="entry name" value="UDG"/>
    <property type="match status" value="1"/>
</dbReference>
<proteinExistence type="inferred from homology"/>
<keyword evidence="1 7" id="KW-0963">Cytoplasm</keyword>
<evidence type="ECO:0000256" key="6">
    <source>
        <dbReference type="ARBA" id="ARBA00023204"/>
    </source>
</evidence>
<dbReference type="PANTHER" id="PTHR12159:SF9">
    <property type="entry name" value="G_T MISMATCH-SPECIFIC THYMINE DNA GLYCOSYLASE"/>
    <property type="match status" value="1"/>
</dbReference>
<evidence type="ECO:0000256" key="7">
    <source>
        <dbReference type="HAMAP-Rule" id="MF_01956"/>
    </source>
</evidence>
<dbReference type="PANTHER" id="PTHR12159">
    <property type="entry name" value="G/T AND G/U MISMATCH-SPECIFIC DNA GLYCOSYLASE"/>
    <property type="match status" value="1"/>
</dbReference>
<comment type="caution">
    <text evidence="9">The sequence shown here is derived from an EMBL/GenBank/DDBJ whole genome shotgun (WGS) entry which is preliminary data.</text>
</comment>
<dbReference type="GO" id="GO:0004844">
    <property type="term" value="F:uracil DNA N-glycosylase activity"/>
    <property type="evidence" value="ECO:0007669"/>
    <property type="project" value="TreeGrafter"/>
</dbReference>